<comment type="caution">
    <text evidence="1">The sequence shown here is derived from an EMBL/GenBank/DDBJ whole genome shotgun (WGS) entry which is preliminary data.</text>
</comment>
<evidence type="ECO:0000313" key="1">
    <source>
        <dbReference type="EMBL" id="PXX80375.1"/>
    </source>
</evidence>
<accession>A0A318KXD3</accession>
<organism evidence="1 2">
    <name type="scientific">Rivihabitans pingtungensis</name>
    <dbReference type="NCBI Taxonomy" id="1054498"/>
    <lineage>
        <taxon>Bacteria</taxon>
        <taxon>Pseudomonadati</taxon>
        <taxon>Pseudomonadota</taxon>
        <taxon>Betaproteobacteria</taxon>
        <taxon>Neisseriales</taxon>
        <taxon>Aquaspirillaceae</taxon>
        <taxon>Rivihabitans</taxon>
    </lineage>
</organism>
<dbReference type="AlphaFoldDB" id="A0A318KXD3"/>
<sequence>MHPPELSDYTALFARYGKLSDIYMGPDDERFRLLFEQVCHLLSQPSPFNLSLPDGFVRTARQYLANDSRTVSHMRNPENRHFMLSDLFDYVELMQRIHARRHP</sequence>
<keyword evidence="2" id="KW-1185">Reference proteome</keyword>
<dbReference type="OrthoDB" id="6386778at2"/>
<dbReference type="EMBL" id="QJKI01000004">
    <property type="protein sequence ID" value="PXX80375.1"/>
    <property type="molecule type" value="Genomic_DNA"/>
</dbReference>
<proteinExistence type="predicted"/>
<evidence type="ECO:0000313" key="2">
    <source>
        <dbReference type="Proteomes" id="UP000247555"/>
    </source>
</evidence>
<gene>
    <name evidence="1" type="ORF">DFR34_104154</name>
</gene>
<dbReference type="Proteomes" id="UP000247555">
    <property type="component" value="Unassembled WGS sequence"/>
</dbReference>
<protein>
    <submittedName>
        <fullName evidence="1">Uncharacterized protein</fullName>
    </submittedName>
</protein>
<name>A0A318KXD3_9NEIS</name>
<reference evidence="1 2" key="1">
    <citation type="submission" date="2018-05" db="EMBL/GenBank/DDBJ databases">
        <title>Genomic Encyclopedia of Type Strains, Phase IV (KMG-IV): sequencing the most valuable type-strain genomes for metagenomic binning, comparative biology and taxonomic classification.</title>
        <authorList>
            <person name="Goeker M."/>
        </authorList>
    </citation>
    <scope>NUCLEOTIDE SEQUENCE [LARGE SCALE GENOMIC DNA]</scope>
    <source>
        <strain evidence="1 2">DSM 29661</strain>
    </source>
</reference>
<dbReference type="RefSeq" id="WP_110390064.1">
    <property type="nucleotide sequence ID" value="NZ_CALCOA010000281.1"/>
</dbReference>